<evidence type="ECO:0000313" key="2">
    <source>
        <dbReference type="Proteomes" id="UP000238093"/>
    </source>
</evidence>
<dbReference type="AlphaFoldDB" id="A0A2K4WML2"/>
<evidence type="ECO:0000313" key="1">
    <source>
        <dbReference type="EMBL" id="SOS37028.1"/>
    </source>
</evidence>
<accession>A0A2K4WML2</accession>
<protein>
    <submittedName>
        <fullName evidence="1">Putative secreted protein</fullName>
    </submittedName>
</protein>
<sequence length="239" mass="27335">MSFGERTCSRRRWCSRCIFCVWNTAFANKFAPTVIHELLWERTCSRRGRYSRCIFCVWNTAFADKSAPTVIHELWWERTCSRRGRCSRYIFCVWNNAFANKFAPTMIHELLWGLVRELPGTGSKSSRLDAPDTTKAAWFGAASQPFAGKSRSYALRAETRCAAADRATLRWSAPSRQKPVLRASREEPPPYGYLRLSSAGGKYWYIQVSLSVRSPVRMNMRISTGSTESLSGTQSKVMR</sequence>
<dbReference type="EMBL" id="LT963408">
    <property type="protein sequence ID" value="SOS37028.1"/>
    <property type="molecule type" value="Genomic_DNA"/>
</dbReference>
<name>A0A2K4WML2_9PSED</name>
<reference evidence="1 2" key="1">
    <citation type="submission" date="2017-11" db="EMBL/GenBank/DDBJ databases">
        <authorList>
            <person name="Han C.G."/>
        </authorList>
    </citation>
    <scope>NUCLEOTIDE SEQUENCE [LARGE SCALE GENOMIC DNA]</scope>
    <source>
        <strain evidence="1">CFBP6411</strain>
    </source>
</reference>
<gene>
    <name evidence="1" type="ORF">CFBP6411_05675</name>
</gene>
<organism evidence="1 2">
    <name type="scientific">Pseudomonas syringae group genomosp. 3</name>
    <dbReference type="NCBI Taxonomy" id="251701"/>
    <lineage>
        <taxon>Bacteria</taxon>
        <taxon>Pseudomonadati</taxon>
        <taxon>Pseudomonadota</taxon>
        <taxon>Gammaproteobacteria</taxon>
        <taxon>Pseudomonadales</taxon>
        <taxon>Pseudomonadaceae</taxon>
        <taxon>Pseudomonas</taxon>
    </lineage>
</organism>
<dbReference type="Proteomes" id="UP000238093">
    <property type="component" value="Chromosome I"/>
</dbReference>
<proteinExistence type="predicted"/>